<feature type="transmembrane region" description="Helical" evidence="6">
    <location>
        <begin position="182"/>
        <end position="203"/>
    </location>
</feature>
<keyword evidence="8" id="KW-1185">Reference proteome</keyword>
<feature type="compositionally biased region" description="Acidic residues" evidence="5">
    <location>
        <begin position="931"/>
        <end position="946"/>
    </location>
</feature>
<keyword evidence="1" id="KW-1003">Cell membrane</keyword>
<evidence type="ECO:0000313" key="7">
    <source>
        <dbReference type="EMBL" id="WCO67561.1"/>
    </source>
</evidence>
<dbReference type="KEGG" id="ima:PO878_02355"/>
<dbReference type="GO" id="GO:0005576">
    <property type="term" value="C:extracellular region"/>
    <property type="evidence" value="ECO:0007669"/>
    <property type="project" value="TreeGrafter"/>
</dbReference>
<feature type="compositionally biased region" description="Low complexity" evidence="5">
    <location>
        <begin position="920"/>
        <end position="930"/>
    </location>
</feature>
<evidence type="ECO:0000256" key="6">
    <source>
        <dbReference type="SAM" id="Phobius"/>
    </source>
</evidence>
<feature type="transmembrane region" description="Helical" evidence="6">
    <location>
        <begin position="292"/>
        <end position="310"/>
    </location>
</feature>
<feature type="transmembrane region" description="Helical" evidence="6">
    <location>
        <begin position="268"/>
        <end position="285"/>
    </location>
</feature>
<reference evidence="7" key="1">
    <citation type="submission" date="2023-01" db="EMBL/GenBank/DDBJ databases">
        <title>The diversity of Class Acidimicrobiia in South China Sea sediment environments and the proposal of Iamia marina sp. nov., a novel species of the genus Iamia.</title>
        <authorList>
            <person name="He Y."/>
            <person name="Tian X."/>
        </authorList>
    </citation>
    <scope>NUCLEOTIDE SEQUENCE</scope>
    <source>
        <strain evidence="7">DSM 19957</strain>
    </source>
</reference>
<feature type="region of interest" description="Disordered" evidence="5">
    <location>
        <begin position="901"/>
        <end position="958"/>
    </location>
</feature>
<feature type="compositionally biased region" description="Low complexity" evidence="5">
    <location>
        <begin position="726"/>
        <end position="752"/>
    </location>
</feature>
<feature type="compositionally biased region" description="Acidic residues" evidence="5">
    <location>
        <begin position="909"/>
        <end position="919"/>
    </location>
</feature>
<organism evidence="7 8">
    <name type="scientific">Iamia majanohamensis</name>
    <dbReference type="NCBI Taxonomy" id="467976"/>
    <lineage>
        <taxon>Bacteria</taxon>
        <taxon>Bacillati</taxon>
        <taxon>Actinomycetota</taxon>
        <taxon>Acidimicrobiia</taxon>
        <taxon>Acidimicrobiales</taxon>
        <taxon>Iamiaceae</taxon>
        <taxon>Iamia</taxon>
    </lineage>
</organism>
<dbReference type="EMBL" id="CP116942">
    <property type="protein sequence ID" value="WCO67561.1"/>
    <property type="molecule type" value="Genomic_DNA"/>
</dbReference>
<evidence type="ECO:0000256" key="3">
    <source>
        <dbReference type="ARBA" id="ARBA00022989"/>
    </source>
</evidence>
<keyword evidence="2 6" id="KW-0812">Transmembrane</keyword>
<feature type="transmembrane region" description="Helical" evidence="6">
    <location>
        <begin position="124"/>
        <end position="142"/>
    </location>
</feature>
<gene>
    <name evidence="7" type="ORF">PO878_02355</name>
</gene>
<keyword evidence="4 6" id="KW-0472">Membrane</keyword>
<feature type="transmembrane region" description="Helical" evidence="6">
    <location>
        <begin position="68"/>
        <end position="92"/>
    </location>
</feature>
<protein>
    <submittedName>
        <fullName evidence="7">UPF0182 family protein</fullName>
    </submittedName>
</protein>
<name>A0AAE9Y899_9ACTN</name>
<feature type="compositionally biased region" description="Low complexity" evidence="5">
    <location>
        <begin position="1027"/>
        <end position="1045"/>
    </location>
</feature>
<feature type="transmembrane region" description="Helical" evidence="6">
    <location>
        <begin position="224"/>
        <end position="241"/>
    </location>
</feature>
<dbReference type="Pfam" id="PF03699">
    <property type="entry name" value="UPF0182"/>
    <property type="match status" value="1"/>
</dbReference>
<dbReference type="RefSeq" id="WP_272737082.1">
    <property type="nucleotide sequence ID" value="NZ_CP116942.1"/>
</dbReference>
<dbReference type="InterPro" id="IPR005372">
    <property type="entry name" value="UPF0182"/>
</dbReference>
<proteinExistence type="predicted"/>
<keyword evidence="3 6" id="KW-1133">Transmembrane helix</keyword>
<feature type="region of interest" description="Disordered" evidence="5">
    <location>
        <begin position="716"/>
        <end position="752"/>
    </location>
</feature>
<sequence length="1045" mass="113670">MRPPSDMPRRSSGKRRLRLPSGRGRVVLIVALVLLFVLATSLRGIAGFYTDYLWFDSLDLSSVWRGVLGAKVSLVVIFTLVFFALMWVNLTLAERLSGRTVRFGGSSEDELVLRYRELVGRRSLLIRGATAGLLAIIAGSGTSSQWNNWILFTNHTDFGAEDATFGVDIGFYVFQLPFLRFVASWFFSALIVVLVATVVAHYLNGGIRMQASRDRVSSQVKAHVSVLLALLALVRAGQYLLDRYELVFSGRGPVDGATYTDVNVQERAILLLIMISVFATILFIVNIWRRGWVLPAMAVGLWALVAVLAGEAVPSFVQRFRVPPQEAALERPYIENNIEATRFALGLDQIDERPLEVNYDLTGEDLVENAETVNNIRLWDTAQLQRTFQRFQAVRDFYDVPDVDVDRYVIQDGPQEGSVQQVMVASRQIDDANLPSDTWEASRLVYTAGYGVIMAPANAKTSNGQPSLVERDIPIETDEGYPVVEQPDLYFGEDLEGYKIVDTTRGELRIEEGGQETTEANYDGADGVPLDSAWRQAAYALRFGEIEPLTSGSITADSKLLMRRDVRERVESLAPFLAFDHDPYPVVIDGRIVYVIDGYTTTDRYPNAQTVDAGRDIPEGSGLEGRSFNYARNSIKAVVDAYEGTVEMYVNEPDDPLIQAYQDAFPDLFTPVDEAPADLQFHFRYPEDLYRVQTSMWGRYHVSDPTEFLEGQNRWTVAPEPDTDVADTTTTTSPPATGAGAGEAPPVPEGQAGIDPTYQLLSEPGTADAEEQFVLVRPFTRADRPQLSAYMTATPEGELVSYNVGGEDSPQGPGGAADIMNQSDRVGQLRVIFGQSAEISFGNVLLVPIDGAIIYVRPVYVTSSNDAPLIKAVIVSYQDGQDSTQVEVQSTLADALEALFPGSPGTLEAEPDPEDDLDALDPGVAPGAGDSDPEPDDGDDPPEDDPATTQGLDATDAELLARLEEAFDAADAALADGDPVTHAERLQEAEEIARELIARTVDPDAADGEGGGTPTSTEPGGSGEPGAAGPTTTTEPPTTTTGPSA</sequence>
<dbReference type="GO" id="GO:0016020">
    <property type="term" value="C:membrane"/>
    <property type="evidence" value="ECO:0007669"/>
    <property type="project" value="InterPro"/>
</dbReference>
<dbReference type="AlphaFoldDB" id="A0AAE9Y899"/>
<accession>A0AAE9Y899</accession>
<dbReference type="Proteomes" id="UP001216390">
    <property type="component" value="Chromosome"/>
</dbReference>
<evidence type="ECO:0000256" key="4">
    <source>
        <dbReference type="ARBA" id="ARBA00023136"/>
    </source>
</evidence>
<dbReference type="PANTHER" id="PTHR39344">
    <property type="entry name" value="UPF0182 PROTEIN SLL1060"/>
    <property type="match status" value="1"/>
</dbReference>
<evidence type="ECO:0000256" key="1">
    <source>
        <dbReference type="ARBA" id="ARBA00022475"/>
    </source>
</evidence>
<evidence type="ECO:0000256" key="5">
    <source>
        <dbReference type="SAM" id="MobiDB-lite"/>
    </source>
</evidence>
<evidence type="ECO:0000313" key="8">
    <source>
        <dbReference type="Proteomes" id="UP001216390"/>
    </source>
</evidence>
<evidence type="ECO:0000256" key="2">
    <source>
        <dbReference type="ARBA" id="ARBA00022692"/>
    </source>
</evidence>
<dbReference type="PANTHER" id="PTHR39344:SF1">
    <property type="entry name" value="UPF0182 PROTEIN SLL1060"/>
    <property type="match status" value="1"/>
</dbReference>
<feature type="region of interest" description="Disordered" evidence="5">
    <location>
        <begin position="997"/>
        <end position="1045"/>
    </location>
</feature>